<evidence type="ECO:0000313" key="2">
    <source>
        <dbReference type="Proteomes" id="UP000265618"/>
    </source>
</evidence>
<dbReference type="OrthoDB" id="7854943at2759"/>
<feature type="non-terminal residue" evidence="1">
    <location>
        <position position="1"/>
    </location>
</feature>
<dbReference type="Gene3D" id="3.60.20.10">
    <property type="entry name" value="Glutamine Phosphoribosylpyrophosphate, subunit 1, domain 1"/>
    <property type="match status" value="1"/>
</dbReference>
<gene>
    <name evidence="1" type="ORF">KIPB_014930</name>
</gene>
<protein>
    <recommendedName>
        <fullName evidence="3">Proteasome endopeptidase complex</fullName>
    </recommendedName>
</protein>
<dbReference type="AlphaFoldDB" id="A0A391NXF8"/>
<evidence type="ECO:0008006" key="3">
    <source>
        <dbReference type="Google" id="ProtNLM"/>
    </source>
</evidence>
<reference evidence="1 2" key="1">
    <citation type="journal article" date="2018" name="PLoS ONE">
        <title>The draft genome of Kipferlia bialata reveals reductive genome evolution in fornicate parasites.</title>
        <authorList>
            <person name="Tanifuji G."/>
            <person name="Takabayashi S."/>
            <person name="Kume K."/>
            <person name="Takagi M."/>
            <person name="Nakayama T."/>
            <person name="Kamikawa R."/>
            <person name="Inagaki Y."/>
            <person name="Hashimoto T."/>
        </authorList>
    </citation>
    <scope>NUCLEOTIDE SEQUENCE [LARGE SCALE GENOMIC DNA]</scope>
    <source>
        <strain evidence="1">NY0173</strain>
    </source>
</reference>
<dbReference type="InterPro" id="IPR029055">
    <property type="entry name" value="Ntn_hydrolases_N"/>
</dbReference>
<keyword evidence="2" id="KW-1185">Reference proteome</keyword>
<organism evidence="1 2">
    <name type="scientific">Kipferlia bialata</name>
    <dbReference type="NCBI Taxonomy" id="797122"/>
    <lineage>
        <taxon>Eukaryota</taxon>
        <taxon>Metamonada</taxon>
        <taxon>Carpediemonas-like organisms</taxon>
        <taxon>Kipferlia</taxon>
    </lineage>
</organism>
<dbReference type="Proteomes" id="UP000265618">
    <property type="component" value="Unassembled WGS sequence"/>
</dbReference>
<name>A0A391NXF8_9EUKA</name>
<dbReference type="EMBL" id="BDIP01008000">
    <property type="protein sequence ID" value="GCA64656.1"/>
    <property type="molecule type" value="Genomic_DNA"/>
</dbReference>
<comment type="caution">
    <text evidence="1">The sequence shown here is derived from an EMBL/GenBank/DDBJ whole genome shotgun (WGS) entry which is preliminary data.</text>
</comment>
<sequence length="46" mass="4693">MNMPAVANELANPFAGTTKAVSMGTTIASCVYDQGVILCADTRTSA</sequence>
<evidence type="ECO:0000313" key="1">
    <source>
        <dbReference type="EMBL" id="GCA64656.1"/>
    </source>
</evidence>
<dbReference type="SUPFAM" id="SSF56235">
    <property type="entry name" value="N-terminal nucleophile aminohydrolases (Ntn hydrolases)"/>
    <property type="match status" value="1"/>
</dbReference>
<proteinExistence type="predicted"/>
<accession>A0A391NXF8</accession>